<reference evidence="1 2" key="1">
    <citation type="submission" date="2017-05" db="EMBL/GenBank/DDBJ databases">
        <title>Genomic insights into alkan degradation activity of Oleiphilus messinensis.</title>
        <authorList>
            <person name="Kozyavkin S.A."/>
            <person name="Slesarev A.I."/>
            <person name="Golyshin P.N."/>
            <person name="Korzhenkov A."/>
            <person name="Golyshina O.N."/>
            <person name="Toshchakov S.V."/>
        </authorList>
    </citation>
    <scope>NUCLEOTIDE SEQUENCE [LARGE SCALE GENOMIC DNA]</scope>
    <source>
        <strain evidence="1 2">ME102</strain>
    </source>
</reference>
<proteinExistence type="predicted"/>
<accession>A0A1Y0I9T2</accession>
<dbReference type="KEGG" id="ome:OLMES_3227"/>
<dbReference type="AlphaFoldDB" id="A0A1Y0I9T2"/>
<evidence type="ECO:0000313" key="2">
    <source>
        <dbReference type="Proteomes" id="UP000196027"/>
    </source>
</evidence>
<protein>
    <submittedName>
        <fullName evidence="1">Antitoxin</fullName>
    </submittedName>
</protein>
<organism evidence="1 2">
    <name type="scientific">Oleiphilus messinensis</name>
    <dbReference type="NCBI Taxonomy" id="141451"/>
    <lineage>
        <taxon>Bacteria</taxon>
        <taxon>Pseudomonadati</taxon>
        <taxon>Pseudomonadota</taxon>
        <taxon>Gammaproteobacteria</taxon>
        <taxon>Oceanospirillales</taxon>
        <taxon>Oleiphilaceae</taxon>
        <taxon>Oleiphilus</taxon>
    </lineage>
</organism>
<name>A0A1Y0I9T2_9GAMM</name>
<dbReference type="EMBL" id="CP021425">
    <property type="protein sequence ID" value="ARU57268.1"/>
    <property type="molecule type" value="Genomic_DNA"/>
</dbReference>
<evidence type="ECO:0000313" key="1">
    <source>
        <dbReference type="EMBL" id="ARU57268.1"/>
    </source>
</evidence>
<gene>
    <name evidence="1" type="ORF">OLMES_3227</name>
</gene>
<sequence>MSALFSRAFMQTHSAKQAALNAIKQLPDNVDYEEIMYRLYVLEQVRQGREDITNGRIISAEELRQEIKSW</sequence>
<keyword evidence="2" id="KW-1185">Reference proteome</keyword>
<dbReference type="Proteomes" id="UP000196027">
    <property type="component" value="Chromosome"/>
</dbReference>